<dbReference type="EMBL" id="CAWUPB010001160">
    <property type="protein sequence ID" value="CAK7341305.1"/>
    <property type="molecule type" value="Genomic_DNA"/>
</dbReference>
<evidence type="ECO:0000313" key="1">
    <source>
        <dbReference type="EMBL" id="CAK7341305.1"/>
    </source>
</evidence>
<sequence length="110" mass="12361">MRRECGPFLLYPTTVAAVEEVDDLDSGDSRTQRPELTPKWIASLSKEKAILSKISVENTTFMVRKIKKNNYKKTAHNGVLVDQNGKHLQAFLQPKGQLMKIHLLLGSGIK</sequence>
<protein>
    <submittedName>
        <fullName evidence="1">Uncharacterized protein</fullName>
    </submittedName>
</protein>
<dbReference type="AlphaFoldDB" id="A0AAV1RZ42"/>
<name>A0AAV1RZ42_9ROSI</name>
<reference evidence="1 2" key="1">
    <citation type="submission" date="2024-01" db="EMBL/GenBank/DDBJ databases">
        <authorList>
            <person name="Waweru B."/>
        </authorList>
    </citation>
    <scope>NUCLEOTIDE SEQUENCE [LARGE SCALE GENOMIC DNA]</scope>
</reference>
<keyword evidence="2" id="KW-1185">Reference proteome</keyword>
<evidence type="ECO:0000313" key="2">
    <source>
        <dbReference type="Proteomes" id="UP001314170"/>
    </source>
</evidence>
<proteinExistence type="predicted"/>
<comment type="caution">
    <text evidence="1">The sequence shown here is derived from an EMBL/GenBank/DDBJ whole genome shotgun (WGS) entry which is preliminary data.</text>
</comment>
<dbReference type="Proteomes" id="UP001314170">
    <property type="component" value="Unassembled WGS sequence"/>
</dbReference>
<organism evidence="1 2">
    <name type="scientific">Dovyalis caffra</name>
    <dbReference type="NCBI Taxonomy" id="77055"/>
    <lineage>
        <taxon>Eukaryota</taxon>
        <taxon>Viridiplantae</taxon>
        <taxon>Streptophyta</taxon>
        <taxon>Embryophyta</taxon>
        <taxon>Tracheophyta</taxon>
        <taxon>Spermatophyta</taxon>
        <taxon>Magnoliopsida</taxon>
        <taxon>eudicotyledons</taxon>
        <taxon>Gunneridae</taxon>
        <taxon>Pentapetalae</taxon>
        <taxon>rosids</taxon>
        <taxon>fabids</taxon>
        <taxon>Malpighiales</taxon>
        <taxon>Salicaceae</taxon>
        <taxon>Flacourtieae</taxon>
        <taxon>Dovyalis</taxon>
    </lineage>
</organism>
<accession>A0AAV1RZ42</accession>
<gene>
    <name evidence="1" type="ORF">DCAF_LOCUS16218</name>
</gene>